<accession>A0A7L4YT69</accession>
<evidence type="ECO:0000256" key="4">
    <source>
        <dbReference type="ARBA" id="ARBA00023163"/>
    </source>
</evidence>
<evidence type="ECO:0000256" key="3">
    <source>
        <dbReference type="ARBA" id="ARBA00023125"/>
    </source>
</evidence>
<evidence type="ECO:0000259" key="5">
    <source>
        <dbReference type="PROSITE" id="PS50931"/>
    </source>
</evidence>
<dbReference type="GO" id="GO:0003677">
    <property type="term" value="F:DNA binding"/>
    <property type="evidence" value="ECO:0007669"/>
    <property type="project" value="UniProtKB-KW"/>
</dbReference>
<keyword evidence="3" id="KW-0238">DNA-binding</keyword>
<sequence length="319" mass="34372">MDLDTALLRTMVAVADEGHIGRAAQRLGVSQQAVSQRIDRLSKTLGTPLLERSGRGVTLTRAGQDLLPSARRVIEAVDALAAQSGIEQRAIRVDVLDEHLSLLPFVIAEAPPAPPGSAPRVEVVMRGDAATMLDWLRAGTADLCFGRAGVIGADWPEDLVRGPALLEPICALVSDHHPWSTQTELPTAALRDYPVWFPGTGAPAEWRELLRQLAADFAIGMDGAGSTMGMAQFAASVAASDRVLSLWGAAMPLPPPGLRVVPLTDPVPVFAWSAIWRRGRDRRVREIAEAVIDRARRATAEPHLDDAWLPANDRRLLST</sequence>
<evidence type="ECO:0000256" key="1">
    <source>
        <dbReference type="ARBA" id="ARBA00009437"/>
    </source>
</evidence>
<dbReference type="AlphaFoldDB" id="A0A7L4YT69"/>
<dbReference type="InterPro" id="IPR036388">
    <property type="entry name" value="WH-like_DNA-bd_sf"/>
</dbReference>
<dbReference type="InterPro" id="IPR036390">
    <property type="entry name" value="WH_DNA-bd_sf"/>
</dbReference>
<name>A0A7L4YT69_9ACTN</name>
<dbReference type="SUPFAM" id="SSF46785">
    <property type="entry name" value="Winged helix' DNA-binding domain"/>
    <property type="match status" value="1"/>
</dbReference>
<keyword evidence="7" id="KW-1185">Reference proteome</keyword>
<dbReference type="FunFam" id="1.10.10.10:FF:000001">
    <property type="entry name" value="LysR family transcriptional regulator"/>
    <property type="match status" value="1"/>
</dbReference>
<gene>
    <name evidence="6" type="ORF">EK0264_17930</name>
</gene>
<keyword evidence="2" id="KW-0805">Transcription regulation</keyword>
<feature type="domain" description="HTH lysR-type" evidence="5">
    <location>
        <begin position="1"/>
        <end position="60"/>
    </location>
</feature>
<dbReference type="OrthoDB" id="3828349at2"/>
<dbReference type="InterPro" id="IPR005119">
    <property type="entry name" value="LysR_subst-bd"/>
</dbReference>
<dbReference type="Pfam" id="PF03466">
    <property type="entry name" value="LysR_substrate"/>
    <property type="match status" value="1"/>
</dbReference>
<dbReference type="GO" id="GO:0032993">
    <property type="term" value="C:protein-DNA complex"/>
    <property type="evidence" value="ECO:0007669"/>
    <property type="project" value="TreeGrafter"/>
</dbReference>
<dbReference type="Pfam" id="PF00126">
    <property type="entry name" value="HTH_1"/>
    <property type="match status" value="1"/>
</dbReference>
<dbReference type="InParanoid" id="A0A7L4YT69"/>
<protein>
    <submittedName>
        <fullName evidence="6">LysR family transcriptional regulator</fullName>
    </submittedName>
</protein>
<dbReference type="SUPFAM" id="SSF53850">
    <property type="entry name" value="Periplasmic binding protein-like II"/>
    <property type="match status" value="1"/>
</dbReference>
<dbReference type="EMBL" id="CP047156">
    <property type="protein sequence ID" value="QHC01969.1"/>
    <property type="molecule type" value="Genomic_DNA"/>
</dbReference>
<dbReference type="PRINTS" id="PR00039">
    <property type="entry name" value="HTHLYSR"/>
</dbReference>
<organism evidence="6 7">
    <name type="scientific">Epidermidibacterium keratini</name>
    <dbReference type="NCBI Taxonomy" id="1891644"/>
    <lineage>
        <taxon>Bacteria</taxon>
        <taxon>Bacillati</taxon>
        <taxon>Actinomycetota</taxon>
        <taxon>Actinomycetes</taxon>
        <taxon>Sporichthyales</taxon>
        <taxon>Sporichthyaceae</taxon>
        <taxon>Epidermidibacterium</taxon>
    </lineage>
</organism>
<evidence type="ECO:0000313" key="7">
    <source>
        <dbReference type="Proteomes" id="UP000463857"/>
    </source>
</evidence>
<dbReference type="RefSeq" id="WP_159547093.1">
    <property type="nucleotide sequence ID" value="NZ_CP047156.1"/>
</dbReference>
<dbReference type="KEGG" id="eke:EK0264_17930"/>
<dbReference type="PROSITE" id="PS50931">
    <property type="entry name" value="HTH_LYSR"/>
    <property type="match status" value="1"/>
</dbReference>
<dbReference type="PANTHER" id="PTHR30346">
    <property type="entry name" value="TRANSCRIPTIONAL DUAL REGULATOR HCAR-RELATED"/>
    <property type="match status" value="1"/>
</dbReference>
<reference evidence="6 7" key="1">
    <citation type="journal article" date="2018" name="Int. J. Syst. Evol. Microbiol.">
        <title>Epidermidibacterium keratini gen. nov., sp. nov., a member of the family Sporichthyaceae, isolated from keratin epidermis.</title>
        <authorList>
            <person name="Lee D.G."/>
            <person name="Trujillo M.E."/>
            <person name="Kang S."/>
            <person name="Nam J.J."/>
            <person name="Kim Y.J."/>
        </authorList>
    </citation>
    <scope>NUCLEOTIDE SEQUENCE [LARGE SCALE GENOMIC DNA]</scope>
    <source>
        <strain evidence="6 7">EPI-7</strain>
    </source>
</reference>
<dbReference type="PANTHER" id="PTHR30346:SF0">
    <property type="entry name" value="HCA OPERON TRANSCRIPTIONAL ACTIVATOR HCAR"/>
    <property type="match status" value="1"/>
</dbReference>
<proteinExistence type="inferred from homology"/>
<comment type="similarity">
    <text evidence="1">Belongs to the LysR transcriptional regulatory family.</text>
</comment>
<dbReference type="GO" id="GO:0003700">
    <property type="term" value="F:DNA-binding transcription factor activity"/>
    <property type="evidence" value="ECO:0007669"/>
    <property type="project" value="InterPro"/>
</dbReference>
<dbReference type="InterPro" id="IPR000847">
    <property type="entry name" value="LysR_HTH_N"/>
</dbReference>
<keyword evidence="4" id="KW-0804">Transcription</keyword>
<dbReference type="Gene3D" id="3.40.190.10">
    <property type="entry name" value="Periplasmic binding protein-like II"/>
    <property type="match status" value="2"/>
</dbReference>
<dbReference type="Proteomes" id="UP000463857">
    <property type="component" value="Chromosome"/>
</dbReference>
<dbReference type="Gene3D" id="1.10.10.10">
    <property type="entry name" value="Winged helix-like DNA-binding domain superfamily/Winged helix DNA-binding domain"/>
    <property type="match status" value="1"/>
</dbReference>
<evidence type="ECO:0000313" key="6">
    <source>
        <dbReference type="EMBL" id="QHC01969.1"/>
    </source>
</evidence>
<evidence type="ECO:0000256" key="2">
    <source>
        <dbReference type="ARBA" id="ARBA00023015"/>
    </source>
</evidence>